<proteinExistence type="predicted"/>
<protein>
    <submittedName>
        <fullName evidence="2">Uncharacterized protein</fullName>
    </submittedName>
</protein>
<sequence length="73" mass="7834">MPIISHDAVGQTFAAPPPHIGASICLLAEIKPIIHQPVIIIFLSLHSGIFMGLSSTRRQMFMGFFDASSLCPG</sequence>
<gene>
    <name evidence="2" type="ORF">ZOSMA_5G01820</name>
</gene>
<keyword evidence="1" id="KW-0812">Transmembrane</keyword>
<feature type="transmembrane region" description="Helical" evidence="1">
    <location>
        <begin position="33"/>
        <end position="53"/>
    </location>
</feature>
<keyword evidence="1" id="KW-0472">Membrane</keyword>
<dbReference type="AlphaFoldDB" id="A0A0K9NWF8"/>
<evidence type="ECO:0000256" key="1">
    <source>
        <dbReference type="SAM" id="Phobius"/>
    </source>
</evidence>
<organism evidence="2 3">
    <name type="scientific">Zostera marina</name>
    <name type="common">Eelgrass</name>
    <dbReference type="NCBI Taxonomy" id="29655"/>
    <lineage>
        <taxon>Eukaryota</taxon>
        <taxon>Viridiplantae</taxon>
        <taxon>Streptophyta</taxon>
        <taxon>Embryophyta</taxon>
        <taxon>Tracheophyta</taxon>
        <taxon>Spermatophyta</taxon>
        <taxon>Magnoliopsida</taxon>
        <taxon>Liliopsida</taxon>
        <taxon>Zosteraceae</taxon>
        <taxon>Zostera</taxon>
    </lineage>
</organism>
<comment type="caution">
    <text evidence="2">The sequence shown here is derived from an EMBL/GenBank/DDBJ whole genome shotgun (WGS) entry which is preliminary data.</text>
</comment>
<accession>A0A0K9NWF8</accession>
<keyword evidence="3" id="KW-1185">Reference proteome</keyword>
<evidence type="ECO:0000313" key="3">
    <source>
        <dbReference type="Proteomes" id="UP000036987"/>
    </source>
</evidence>
<name>A0A0K9NWF8_ZOSMR</name>
<reference evidence="3" key="1">
    <citation type="journal article" date="2016" name="Nature">
        <title>The genome of the seagrass Zostera marina reveals angiosperm adaptation to the sea.</title>
        <authorList>
            <person name="Olsen J.L."/>
            <person name="Rouze P."/>
            <person name="Verhelst B."/>
            <person name="Lin Y.-C."/>
            <person name="Bayer T."/>
            <person name="Collen J."/>
            <person name="Dattolo E."/>
            <person name="De Paoli E."/>
            <person name="Dittami S."/>
            <person name="Maumus F."/>
            <person name="Michel G."/>
            <person name="Kersting A."/>
            <person name="Lauritano C."/>
            <person name="Lohaus R."/>
            <person name="Toepel M."/>
            <person name="Tonon T."/>
            <person name="Vanneste K."/>
            <person name="Amirebrahimi M."/>
            <person name="Brakel J."/>
            <person name="Bostroem C."/>
            <person name="Chovatia M."/>
            <person name="Grimwood J."/>
            <person name="Jenkins J.W."/>
            <person name="Jueterbock A."/>
            <person name="Mraz A."/>
            <person name="Stam W.T."/>
            <person name="Tice H."/>
            <person name="Bornberg-Bauer E."/>
            <person name="Green P.J."/>
            <person name="Pearson G.A."/>
            <person name="Procaccini G."/>
            <person name="Duarte C.M."/>
            <person name="Schmutz J."/>
            <person name="Reusch T.B.H."/>
            <person name="Van de Peer Y."/>
        </authorList>
    </citation>
    <scope>NUCLEOTIDE SEQUENCE [LARGE SCALE GENOMIC DNA]</scope>
    <source>
        <strain evidence="3">cv. Finnish</strain>
    </source>
</reference>
<dbReference type="EMBL" id="LFYR01001623">
    <property type="protein sequence ID" value="KMZ60315.1"/>
    <property type="molecule type" value="Genomic_DNA"/>
</dbReference>
<keyword evidence="1" id="KW-1133">Transmembrane helix</keyword>
<evidence type="ECO:0000313" key="2">
    <source>
        <dbReference type="EMBL" id="KMZ60315.1"/>
    </source>
</evidence>
<dbReference type="Proteomes" id="UP000036987">
    <property type="component" value="Unassembled WGS sequence"/>
</dbReference>